<accession>A0A1I7S3K7</accession>
<dbReference type="EC" id="2.3.1.225" evidence="7"/>
<dbReference type="PROSITE" id="PS50216">
    <property type="entry name" value="DHHC"/>
    <property type="match status" value="1"/>
</dbReference>
<evidence type="ECO:0000313" key="10">
    <source>
        <dbReference type="Proteomes" id="UP000095284"/>
    </source>
</evidence>
<feature type="transmembrane region" description="Helical" evidence="7">
    <location>
        <begin position="88"/>
        <end position="109"/>
    </location>
</feature>
<feature type="transmembrane region" description="Helical" evidence="7">
    <location>
        <begin position="215"/>
        <end position="241"/>
    </location>
</feature>
<keyword evidence="3 7" id="KW-0812">Transmembrane</keyword>
<dbReference type="InterPro" id="IPR001594">
    <property type="entry name" value="Palmitoyltrfase_DHHC"/>
</dbReference>
<evidence type="ECO:0000256" key="1">
    <source>
        <dbReference type="ARBA" id="ARBA00004141"/>
    </source>
</evidence>
<keyword evidence="2 7" id="KW-0808">Transferase</keyword>
<evidence type="ECO:0000256" key="7">
    <source>
        <dbReference type="RuleBase" id="RU079119"/>
    </source>
</evidence>
<protein>
    <recommendedName>
        <fullName evidence="7">Palmitoyltransferase</fullName>
        <ecNumber evidence="7">2.3.1.225</ecNumber>
    </recommendedName>
</protein>
<feature type="compositionally biased region" description="Polar residues" evidence="8">
    <location>
        <begin position="455"/>
        <end position="467"/>
    </location>
</feature>
<feature type="domain" description="Palmitoyltransferase DHHC" evidence="9">
    <location>
        <begin position="164"/>
        <end position="301"/>
    </location>
</feature>
<comment type="similarity">
    <text evidence="7">Belongs to the DHHC palmitoyltransferase family.</text>
</comment>
<feature type="region of interest" description="Disordered" evidence="8">
    <location>
        <begin position="449"/>
        <end position="492"/>
    </location>
</feature>
<comment type="domain">
    <text evidence="7">The DHHC domain is required for palmitoyltransferase activity.</text>
</comment>
<dbReference type="Pfam" id="PF01529">
    <property type="entry name" value="DHHC"/>
    <property type="match status" value="1"/>
</dbReference>
<name>A0A1I7S3K7_BURXY</name>
<dbReference type="GO" id="GO:0016020">
    <property type="term" value="C:membrane"/>
    <property type="evidence" value="ECO:0007669"/>
    <property type="project" value="UniProtKB-SubCell"/>
</dbReference>
<feature type="transmembrane region" description="Helical" evidence="7">
    <location>
        <begin position="261"/>
        <end position="285"/>
    </location>
</feature>
<dbReference type="InterPro" id="IPR039859">
    <property type="entry name" value="PFA4/ZDH16/20/ERF2-like"/>
</dbReference>
<keyword evidence="6 7" id="KW-0012">Acyltransferase</keyword>
<keyword evidence="4 7" id="KW-1133">Transmembrane helix</keyword>
<evidence type="ECO:0000256" key="8">
    <source>
        <dbReference type="SAM" id="MobiDB-lite"/>
    </source>
</evidence>
<evidence type="ECO:0000313" key="11">
    <source>
        <dbReference type="WBParaSite" id="BXY_0758800.1"/>
    </source>
</evidence>
<evidence type="ECO:0000256" key="6">
    <source>
        <dbReference type="ARBA" id="ARBA00023315"/>
    </source>
</evidence>
<evidence type="ECO:0000256" key="4">
    <source>
        <dbReference type="ARBA" id="ARBA00022989"/>
    </source>
</evidence>
<feature type="compositionally biased region" description="Basic and acidic residues" evidence="8">
    <location>
        <begin position="482"/>
        <end position="492"/>
    </location>
</feature>
<dbReference type="GO" id="GO:0019706">
    <property type="term" value="F:protein-cysteine S-palmitoyltransferase activity"/>
    <property type="evidence" value="ECO:0007669"/>
    <property type="project" value="UniProtKB-EC"/>
</dbReference>
<evidence type="ECO:0000256" key="3">
    <source>
        <dbReference type="ARBA" id="ARBA00022692"/>
    </source>
</evidence>
<reference evidence="11" key="1">
    <citation type="submission" date="2016-11" db="UniProtKB">
        <authorList>
            <consortium name="WormBaseParasite"/>
        </authorList>
    </citation>
    <scope>IDENTIFICATION</scope>
</reference>
<comment type="subcellular location">
    <subcellularLocation>
        <location evidence="1">Membrane</location>
        <topology evidence="1">Multi-pass membrane protein</topology>
    </subcellularLocation>
</comment>
<dbReference type="eggNOG" id="KOG1314">
    <property type="taxonomic scope" value="Eukaryota"/>
</dbReference>
<feature type="transmembrane region" description="Helical" evidence="7">
    <location>
        <begin position="121"/>
        <end position="141"/>
    </location>
</feature>
<dbReference type="Proteomes" id="UP000095284">
    <property type="component" value="Unplaced"/>
</dbReference>
<comment type="catalytic activity">
    <reaction evidence="7">
        <text>L-cysteinyl-[protein] + hexadecanoyl-CoA = S-hexadecanoyl-L-cysteinyl-[protein] + CoA</text>
        <dbReference type="Rhea" id="RHEA:36683"/>
        <dbReference type="Rhea" id="RHEA-COMP:10131"/>
        <dbReference type="Rhea" id="RHEA-COMP:11032"/>
        <dbReference type="ChEBI" id="CHEBI:29950"/>
        <dbReference type="ChEBI" id="CHEBI:57287"/>
        <dbReference type="ChEBI" id="CHEBI:57379"/>
        <dbReference type="ChEBI" id="CHEBI:74151"/>
        <dbReference type="EC" id="2.3.1.225"/>
    </reaction>
</comment>
<dbReference type="PANTHER" id="PTHR12246">
    <property type="entry name" value="PALMITOYLTRANSFERASE ZDHHC16"/>
    <property type="match status" value="1"/>
</dbReference>
<proteinExistence type="inferred from homology"/>
<evidence type="ECO:0000256" key="2">
    <source>
        <dbReference type="ARBA" id="ARBA00022679"/>
    </source>
</evidence>
<dbReference type="AlphaFoldDB" id="A0A1I7S3K7"/>
<sequence length="492" mass="56679">MPEYLAVQASSCILKKMESDADVDMEELPGEHLPVLAEENDKEMDGGEEYCSVHGHKGDKITVTEAPEWPSYLVNVESDFGKSLSRRLFHWGPLAAIFLTGFIGITAVYVHLTWWPIDDPIAFLDLSLFTLLIYGTLYNLVRASYIGGGYVTKGWHPPQPEHSSRLQFCAHCSGYKAPRSHHCQKCNRCVMKMDHHCPWINNCVGHRNQIYFFSFLLFAVLGCLHACGILGVVLFRTLYFMFNGITRQDYIYNDSIIKDGTTFFCTVLAFSFSIGVVLAVGVLLYTQIMVVLRNKTGIEEYICTKAEYRERDESEGPFVFPYHLGIRRNISEVFPSFWARIPRGNGIWWPIRSDCSQFSLSEEQLIQKANKRFYARIYQIHEDFEGGWFKAWRFGLRTFICQPCSEERRIAVKKGESYAITRIQSNWLYGQRLLEMDKIEGPFSENPYAARASRDQTNQAVVKQATQPRGWFPKQVAKPKYRSQEDENKKDL</sequence>
<evidence type="ECO:0000259" key="9">
    <source>
        <dbReference type="Pfam" id="PF01529"/>
    </source>
</evidence>
<dbReference type="WBParaSite" id="BXY_0758800.1">
    <property type="protein sequence ID" value="BXY_0758800.1"/>
    <property type="gene ID" value="BXY_0758800"/>
</dbReference>
<organism evidence="10 11">
    <name type="scientific">Bursaphelenchus xylophilus</name>
    <name type="common">Pinewood nematode worm</name>
    <name type="synonym">Aphelenchoides xylophilus</name>
    <dbReference type="NCBI Taxonomy" id="6326"/>
    <lineage>
        <taxon>Eukaryota</taxon>
        <taxon>Metazoa</taxon>
        <taxon>Ecdysozoa</taxon>
        <taxon>Nematoda</taxon>
        <taxon>Chromadorea</taxon>
        <taxon>Rhabditida</taxon>
        <taxon>Tylenchina</taxon>
        <taxon>Tylenchomorpha</taxon>
        <taxon>Aphelenchoidea</taxon>
        <taxon>Aphelenchoididae</taxon>
        <taxon>Bursaphelenchus</taxon>
    </lineage>
</organism>
<evidence type="ECO:0000256" key="5">
    <source>
        <dbReference type="ARBA" id="ARBA00023136"/>
    </source>
</evidence>
<keyword evidence="5 7" id="KW-0472">Membrane</keyword>